<dbReference type="eggNOG" id="COG1940">
    <property type="taxonomic scope" value="Bacteria"/>
</dbReference>
<dbReference type="Pfam" id="PF13412">
    <property type="entry name" value="HTH_24"/>
    <property type="match status" value="1"/>
</dbReference>
<dbReference type="Gene3D" id="1.10.10.10">
    <property type="entry name" value="Winged helix-like DNA-binding domain superfamily/Winged helix DNA-binding domain"/>
    <property type="match status" value="1"/>
</dbReference>
<keyword evidence="4" id="KW-1185">Reference proteome</keyword>
<comment type="caution">
    <text evidence="3">The sequence shown here is derived from an EMBL/GenBank/DDBJ whole genome shotgun (WGS) entry which is preliminary data.</text>
</comment>
<dbReference type="SUPFAM" id="SSF53067">
    <property type="entry name" value="Actin-like ATPase domain"/>
    <property type="match status" value="1"/>
</dbReference>
<reference evidence="3 4" key="1">
    <citation type="submission" date="2009-08" db="EMBL/GenBank/DDBJ databases">
        <title>The draft genome of Rhodobacter sp. SW2.</title>
        <authorList>
            <consortium name="US DOE Joint Genome Institute (JGI-PGF)"/>
            <person name="Lucas S."/>
            <person name="Copeland A."/>
            <person name="Lapidus A."/>
            <person name="Glavina del Rio T."/>
            <person name="Tice H."/>
            <person name="Bruce D."/>
            <person name="Goodwin L."/>
            <person name="Pitluck S."/>
            <person name="Larimer F."/>
            <person name="Land M.L."/>
            <person name="Hauser L."/>
            <person name="Emerson D."/>
        </authorList>
    </citation>
    <scope>NUCLEOTIDE SEQUENCE [LARGE SCALE GENOMIC DNA]</scope>
    <source>
        <strain evidence="3 4">SW2</strain>
    </source>
</reference>
<dbReference type="AlphaFoldDB" id="C8S1J8"/>
<dbReference type="InterPro" id="IPR036388">
    <property type="entry name" value="WH-like_DNA-bd_sf"/>
</dbReference>
<sequence>MPQDIDPSPDRPTADPGGLRGSNQSGMRAHNERLVLSLLRQHGALAKSDIARITGLSAQTVSVIMRSLEQDGLLLRGTPQRGKIGQPSVPMSLSPEGAYFLGLKIGRRSVDLTLVDFLGRAQATRRRTYRYPTPGAVVAFVAEALPQLVATLPPALRARIAGLGIAMPFQLWAWVEYIGAPQAEMDEWRTRDIQAEIAAIAGMPVHVQNDATAACGAELTFGTGEKPKDFLYFFFAYFIGGGLVLNGQLFTGRSGNAAGVGPMPVPGPDGTVRRLLTVASVSVLAEAMEAAGQDAAQLWENPDAWQVSDAVLTPWIASAAEGLASAALSAAALLEIEAVLIDGWMPAPVRAEITRQTHAALHRLDLAGVTPPAIREGTVGPQARSLGAAAIPLSQRYMVDQNSFLKEV</sequence>
<dbReference type="EMBL" id="ACYY01000011">
    <property type="protein sequence ID" value="EEW25171.1"/>
    <property type="molecule type" value="Genomic_DNA"/>
</dbReference>
<dbReference type="Gene3D" id="3.30.420.40">
    <property type="match status" value="2"/>
</dbReference>
<dbReference type="SUPFAM" id="SSF46785">
    <property type="entry name" value="Winged helix' DNA-binding domain"/>
    <property type="match status" value="1"/>
</dbReference>
<dbReference type="InterPro" id="IPR000600">
    <property type="entry name" value="ROK"/>
</dbReference>
<dbReference type="InterPro" id="IPR036390">
    <property type="entry name" value="WH_DNA-bd_sf"/>
</dbReference>
<evidence type="ECO:0000313" key="4">
    <source>
        <dbReference type="Proteomes" id="UP000010121"/>
    </source>
</evidence>
<dbReference type="STRING" id="371731.Rsw2DRAFT_1926"/>
<evidence type="ECO:0000256" key="1">
    <source>
        <dbReference type="ARBA" id="ARBA00006479"/>
    </source>
</evidence>
<comment type="similarity">
    <text evidence="1">Belongs to the ROK (NagC/XylR) family.</text>
</comment>
<name>C8S1J8_9RHOB</name>
<dbReference type="InterPro" id="IPR043129">
    <property type="entry name" value="ATPase_NBD"/>
</dbReference>
<feature type="region of interest" description="Disordered" evidence="2">
    <location>
        <begin position="1"/>
        <end position="27"/>
    </location>
</feature>
<dbReference type="PANTHER" id="PTHR18964:SF149">
    <property type="entry name" value="BIFUNCTIONAL UDP-N-ACETYLGLUCOSAMINE 2-EPIMERASE_N-ACETYLMANNOSAMINE KINASE"/>
    <property type="match status" value="1"/>
</dbReference>
<dbReference type="Pfam" id="PF00480">
    <property type="entry name" value="ROK"/>
    <property type="match status" value="1"/>
</dbReference>
<proteinExistence type="inferred from homology"/>
<organism evidence="3 4">
    <name type="scientific">Rhodobacter ferrooxidans</name>
    <dbReference type="NCBI Taxonomy" id="371731"/>
    <lineage>
        <taxon>Bacteria</taxon>
        <taxon>Pseudomonadati</taxon>
        <taxon>Pseudomonadota</taxon>
        <taxon>Alphaproteobacteria</taxon>
        <taxon>Rhodobacterales</taxon>
        <taxon>Rhodobacter group</taxon>
        <taxon>Rhodobacter</taxon>
    </lineage>
</organism>
<evidence type="ECO:0000256" key="2">
    <source>
        <dbReference type="SAM" id="MobiDB-lite"/>
    </source>
</evidence>
<dbReference type="Proteomes" id="UP000010121">
    <property type="component" value="Unassembled WGS sequence"/>
</dbReference>
<accession>C8S1J8</accession>
<evidence type="ECO:0000313" key="3">
    <source>
        <dbReference type="EMBL" id="EEW25171.1"/>
    </source>
</evidence>
<gene>
    <name evidence="3" type="ORF">Rsw2DRAFT_1926</name>
</gene>
<dbReference type="PANTHER" id="PTHR18964">
    <property type="entry name" value="ROK (REPRESSOR, ORF, KINASE) FAMILY"/>
    <property type="match status" value="1"/>
</dbReference>
<protein>
    <submittedName>
        <fullName evidence="3">ROK family protein</fullName>
    </submittedName>
</protein>
<dbReference type="eggNOG" id="COG2345">
    <property type="taxonomic scope" value="Bacteria"/>
</dbReference>